<sequence>MTAMDTGVATDIAQYAEQVRAALADLGPDQVDDLTDGLEANLADALADAGRAPRGSLVDEFGSPDVYARELRAAAGLAPAAEQRDGVLRAALAAPWRAFREIDRAALARLRATRWFPGVEDLLVALRPAWWVLRGWTIAHLVLQVAAVEPYPAFWLPSTFAGWAVLVTAVVASAQWGRGRWRTGPRWHRLLRLVSAGSAVASVVLLLWVPSAQRNELASLRAAVDAPAVDGVVAGGERATNLFVYDADGEPVDGAQIVDQDGRPVTTEPYGGDLWRQQQYWPGGSDEPLFRTGAPGADGVLRWNVYPLRSAPEGAFDLDRYWETNGLRLRDDADGLLVEPDWPFTTRPPVAVPGASAAAEGATDDTGSAPTTDGTAETNGGPTDPAAGVAPSTPEPVAPSAAG</sequence>
<organism evidence="3 4">
    <name type="scientific">Cellulomonas fimi</name>
    <dbReference type="NCBI Taxonomy" id="1708"/>
    <lineage>
        <taxon>Bacteria</taxon>
        <taxon>Bacillati</taxon>
        <taxon>Actinomycetota</taxon>
        <taxon>Actinomycetes</taxon>
        <taxon>Micrococcales</taxon>
        <taxon>Cellulomonadaceae</taxon>
        <taxon>Cellulomonas</taxon>
    </lineage>
</organism>
<feature type="transmembrane region" description="Helical" evidence="2">
    <location>
        <begin position="160"/>
        <end position="178"/>
    </location>
</feature>
<feature type="compositionally biased region" description="Low complexity" evidence="1">
    <location>
        <begin position="348"/>
        <end position="369"/>
    </location>
</feature>
<dbReference type="RefSeq" id="WP_169324428.1">
    <property type="nucleotide sequence ID" value="NZ_JABCJJ010000008.1"/>
</dbReference>
<dbReference type="Proteomes" id="UP000562124">
    <property type="component" value="Unassembled WGS sequence"/>
</dbReference>
<protein>
    <submittedName>
        <fullName evidence="3">Uncharacterized protein</fullName>
    </submittedName>
</protein>
<feature type="region of interest" description="Disordered" evidence="1">
    <location>
        <begin position="345"/>
        <end position="403"/>
    </location>
</feature>
<feature type="transmembrane region" description="Helical" evidence="2">
    <location>
        <begin position="190"/>
        <end position="209"/>
    </location>
</feature>
<dbReference type="EMBL" id="JABCJJ010000008">
    <property type="protein sequence ID" value="NMR20056.1"/>
    <property type="molecule type" value="Genomic_DNA"/>
</dbReference>
<name>A0A7Y0QGE9_CELFI</name>
<reference evidence="3 4" key="1">
    <citation type="submission" date="2020-04" db="EMBL/GenBank/DDBJ databases">
        <title>Sequencing and Assembly of C. fimi.</title>
        <authorList>
            <person name="Ramsey A.R."/>
        </authorList>
    </citation>
    <scope>NUCLEOTIDE SEQUENCE [LARGE SCALE GENOMIC DNA]</scope>
    <source>
        <strain evidence="3 4">SB</strain>
    </source>
</reference>
<dbReference type="Pfam" id="PF22564">
    <property type="entry name" value="HAAS"/>
    <property type="match status" value="1"/>
</dbReference>
<keyword evidence="2" id="KW-0472">Membrane</keyword>
<evidence type="ECO:0000256" key="1">
    <source>
        <dbReference type="SAM" id="MobiDB-lite"/>
    </source>
</evidence>
<comment type="caution">
    <text evidence="3">The sequence shown here is derived from an EMBL/GenBank/DDBJ whole genome shotgun (WGS) entry which is preliminary data.</text>
</comment>
<evidence type="ECO:0000256" key="2">
    <source>
        <dbReference type="SAM" id="Phobius"/>
    </source>
</evidence>
<evidence type="ECO:0000313" key="4">
    <source>
        <dbReference type="Proteomes" id="UP000562124"/>
    </source>
</evidence>
<feature type="compositionally biased region" description="Polar residues" evidence="1">
    <location>
        <begin position="370"/>
        <end position="381"/>
    </location>
</feature>
<keyword evidence="2" id="KW-0812">Transmembrane</keyword>
<gene>
    <name evidence="3" type="ORF">HIR71_07445</name>
</gene>
<accession>A0A7Y0QGE9</accession>
<evidence type="ECO:0000313" key="3">
    <source>
        <dbReference type="EMBL" id="NMR20056.1"/>
    </source>
</evidence>
<dbReference type="AlphaFoldDB" id="A0A7Y0QGE9"/>
<proteinExistence type="predicted"/>
<keyword evidence="2" id="KW-1133">Transmembrane helix</keyword>
<keyword evidence="4" id="KW-1185">Reference proteome</keyword>